<keyword evidence="9" id="KW-1185">Reference proteome</keyword>
<dbReference type="InterPro" id="IPR024936">
    <property type="entry name" value="Cyclophilin-type_PPIase"/>
</dbReference>
<evidence type="ECO:0000256" key="4">
    <source>
        <dbReference type="ARBA" id="ARBA00023235"/>
    </source>
</evidence>
<dbReference type="Proteomes" id="UP000265750">
    <property type="component" value="Unassembled WGS sequence"/>
</dbReference>
<comment type="caution">
    <text evidence="8">The sequence shown here is derived from an EMBL/GenBank/DDBJ whole genome shotgun (WGS) entry which is preliminary data.</text>
</comment>
<dbReference type="InterPro" id="IPR044666">
    <property type="entry name" value="Cyclophilin_A-like"/>
</dbReference>
<accession>A0A3A1WF37</accession>
<dbReference type="InterPro" id="IPR020892">
    <property type="entry name" value="Cyclophilin-type_PPIase_CS"/>
</dbReference>
<dbReference type="SUPFAM" id="SSF50891">
    <property type="entry name" value="Cyclophilin-like"/>
    <property type="match status" value="1"/>
</dbReference>
<feature type="signal peptide" evidence="5">
    <location>
        <begin position="1"/>
        <end position="23"/>
    </location>
</feature>
<dbReference type="PIRSF" id="PIRSF001467">
    <property type="entry name" value="Peptidylpro_ismrse"/>
    <property type="match status" value="1"/>
</dbReference>
<dbReference type="Gene3D" id="2.40.100.10">
    <property type="entry name" value="Cyclophilin-like"/>
    <property type="match status" value="1"/>
</dbReference>
<dbReference type="EMBL" id="QYRN01000020">
    <property type="protein sequence ID" value="RIX97001.1"/>
    <property type="molecule type" value="Genomic_DNA"/>
</dbReference>
<evidence type="ECO:0000256" key="3">
    <source>
        <dbReference type="ARBA" id="ARBA00023110"/>
    </source>
</evidence>
<dbReference type="GO" id="GO:0006457">
    <property type="term" value="P:protein folding"/>
    <property type="evidence" value="ECO:0007669"/>
    <property type="project" value="InterPro"/>
</dbReference>
<dbReference type="PANTHER" id="PTHR45625">
    <property type="entry name" value="PEPTIDYL-PROLYL CIS-TRANS ISOMERASE-RELATED"/>
    <property type="match status" value="1"/>
</dbReference>
<evidence type="ECO:0000259" key="7">
    <source>
        <dbReference type="PROSITE" id="PS50072"/>
    </source>
</evidence>
<name>A0A3A1WF37_9HYPH</name>
<sequence length="180" mass="19037">MKVLPTLGLLAAVAMASLAPAHAQTAGAGDTLVIETNKGEIDVKLRPDLAPKHVAQIEALAKEGFYDGVVFHRVIDGFMAQTGDPTGTGMGGSDKPDLKAEFSDTPFKRGTVGMARAQDPNSANSQFFIMLADGDFLNGQYTVVGEVTKGMDVVDKIKKGDEANNGTVENPDKMVKVQTR</sequence>
<keyword evidence="5" id="KW-0732">Signal</keyword>
<dbReference type="PROSITE" id="PS00170">
    <property type="entry name" value="CSA_PPIASE_1"/>
    <property type="match status" value="1"/>
</dbReference>
<comment type="similarity">
    <text evidence="2 5">Belongs to the cyclophilin-type PPIase family.</text>
</comment>
<dbReference type="EC" id="5.2.1.8" evidence="5"/>
<comment type="function">
    <text evidence="1 5">PPIases accelerate the folding of proteins. It catalyzes the cis-trans isomerization of proline imidic peptide bonds in oligopeptides.</text>
</comment>
<comment type="catalytic activity">
    <reaction evidence="5">
        <text>[protein]-peptidylproline (omega=180) = [protein]-peptidylproline (omega=0)</text>
        <dbReference type="Rhea" id="RHEA:16237"/>
        <dbReference type="Rhea" id="RHEA-COMP:10747"/>
        <dbReference type="Rhea" id="RHEA-COMP:10748"/>
        <dbReference type="ChEBI" id="CHEBI:83833"/>
        <dbReference type="ChEBI" id="CHEBI:83834"/>
        <dbReference type="EC" id="5.2.1.8"/>
    </reaction>
</comment>
<feature type="domain" description="PPIase cyclophilin-type" evidence="7">
    <location>
        <begin position="28"/>
        <end position="180"/>
    </location>
</feature>
<evidence type="ECO:0000313" key="8">
    <source>
        <dbReference type="EMBL" id="RIX97001.1"/>
    </source>
</evidence>
<feature type="region of interest" description="Disordered" evidence="6">
    <location>
        <begin position="82"/>
        <end position="103"/>
    </location>
</feature>
<dbReference type="OrthoDB" id="9807797at2"/>
<evidence type="ECO:0000256" key="2">
    <source>
        <dbReference type="ARBA" id="ARBA00007365"/>
    </source>
</evidence>
<dbReference type="AlphaFoldDB" id="A0A3A1WF37"/>
<organism evidence="8 9">
    <name type="scientific">Aureimonas flava</name>
    <dbReference type="NCBI Taxonomy" id="2320271"/>
    <lineage>
        <taxon>Bacteria</taxon>
        <taxon>Pseudomonadati</taxon>
        <taxon>Pseudomonadota</taxon>
        <taxon>Alphaproteobacteria</taxon>
        <taxon>Hyphomicrobiales</taxon>
        <taxon>Aurantimonadaceae</taxon>
        <taxon>Aureimonas</taxon>
    </lineage>
</organism>
<dbReference type="PRINTS" id="PR00153">
    <property type="entry name" value="CSAPPISMRASE"/>
</dbReference>
<evidence type="ECO:0000313" key="9">
    <source>
        <dbReference type="Proteomes" id="UP000265750"/>
    </source>
</evidence>
<dbReference type="PROSITE" id="PS50072">
    <property type="entry name" value="CSA_PPIASE_2"/>
    <property type="match status" value="1"/>
</dbReference>
<dbReference type="InterPro" id="IPR029000">
    <property type="entry name" value="Cyclophilin-like_dom_sf"/>
</dbReference>
<dbReference type="InterPro" id="IPR002130">
    <property type="entry name" value="Cyclophilin-type_PPIase_dom"/>
</dbReference>
<reference evidence="9" key="1">
    <citation type="submission" date="2018-09" db="EMBL/GenBank/DDBJ databases">
        <authorList>
            <person name="Tuo L."/>
        </authorList>
    </citation>
    <scope>NUCLEOTIDE SEQUENCE [LARGE SCALE GENOMIC DNA]</scope>
    <source>
        <strain evidence="9">M2BS4Y-1</strain>
    </source>
</reference>
<keyword evidence="3 5" id="KW-0697">Rotamase</keyword>
<evidence type="ECO:0000256" key="6">
    <source>
        <dbReference type="SAM" id="MobiDB-lite"/>
    </source>
</evidence>
<dbReference type="RefSeq" id="WP_119541720.1">
    <property type="nucleotide sequence ID" value="NZ_QYRN01000020.1"/>
</dbReference>
<dbReference type="PANTHER" id="PTHR45625:SF4">
    <property type="entry name" value="PEPTIDYLPROLYL ISOMERASE DOMAIN AND WD REPEAT-CONTAINING PROTEIN 1"/>
    <property type="match status" value="1"/>
</dbReference>
<dbReference type="GO" id="GO:0003755">
    <property type="term" value="F:peptidyl-prolyl cis-trans isomerase activity"/>
    <property type="evidence" value="ECO:0007669"/>
    <property type="project" value="UniProtKB-UniRule"/>
</dbReference>
<evidence type="ECO:0000256" key="1">
    <source>
        <dbReference type="ARBA" id="ARBA00002388"/>
    </source>
</evidence>
<proteinExistence type="inferred from homology"/>
<evidence type="ECO:0000256" key="5">
    <source>
        <dbReference type="RuleBase" id="RU363019"/>
    </source>
</evidence>
<feature type="chain" id="PRO_5017100261" description="Peptidyl-prolyl cis-trans isomerase" evidence="5">
    <location>
        <begin position="24"/>
        <end position="180"/>
    </location>
</feature>
<dbReference type="CDD" id="cd00317">
    <property type="entry name" value="cyclophilin"/>
    <property type="match status" value="1"/>
</dbReference>
<keyword evidence="4 5" id="KW-0413">Isomerase</keyword>
<gene>
    <name evidence="8" type="ORF">D3218_19360</name>
</gene>
<protein>
    <recommendedName>
        <fullName evidence="5">Peptidyl-prolyl cis-trans isomerase</fullName>
        <shortName evidence="5">PPIase</shortName>
        <ecNumber evidence="5">5.2.1.8</ecNumber>
    </recommendedName>
</protein>
<dbReference type="Pfam" id="PF00160">
    <property type="entry name" value="Pro_isomerase"/>
    <property type="match status" value="1"/>
</dbReference>